<dbReference type="AlphaFoldDB" id="A0A422M2Z2"/>
<comment type="caution">
    <text evidence="1">The sequence shown here is derived from an EMBL/GenBank/DDBJ whole genome shotgun (WGS) entry which is preliminary data.</text>
</comment>
<dbReference type="Proteomes" id="UP000285532">
    <property type="component" value="Unassembled WGS sequence"/>
</dbReference>
<sequence length="315" mass="35873">MAKETQQKWVNFDFFQVWSKTAEEEKVFDMDDWVEKLPSGKIEDRNILYNGDIIRCDNYYVTHPEKNPLTLLHFTRLRNSSAPAVASINVPELNDVDLKEDEYIAEDVSSLFDYTNSVLMFQRNAFSLSITSLAQYVNYFWNRDRAENESELIEFRPILRKDAFKAGLGTKHINKFSFKTANIVPGSGFKLFQGALGSTIDAMEKYSGVSIEVTISTRQSKKSVLDRSEVVETIKAIQQQQSLFKKATVVSGDSGKSVPIELINGRVETSQIFNVPLKAYLDPETVQQDMNEIYSPDEENFKATVDKNLNAKPTE</sequence>
<dbReference type="RefSeq" id="WP_128519126.1">
    <property type="nucleotide sequence ID" value="NZ_LKFU01000118.1"/>
</dbReference>
<proteinExistence type="predicted"/>
<accession>A0A422M2Z2</accession>
<name>A0A422M2Z2_LACPA</name>
<evidence type="ECO:0000313" key="2">
    <source>
        <dbReference type="Proteomes" id="UP000285532"/>
    </source>
</evidence>
<evidence type="ECO:0000313" key="1">
    <source>
        <dbReference type="EMBL" id="RND81479.1"/>
    </source>
</evidence>
<dbReference type="InterPro" id="IPR046618">
    <property type="entry name" value="DUF6731"/>
</dbReference>
<reference evidence="1 2" key="1">
    <citation type="journal article" date="2018" name="Front. Microbiol.">
        <title>Conversion of Methionine to Cysteine in Lactobacillus paracasei Depends on the Highly Mobile cysK-ctl-cysE Gene Cluster.</title>
        <authorList>
            <person name="Wuthrich D."/>
            <person name="Irmler S."/>
            <person name="Berthoud H."/>
            <person name="Guggenbuhl B."/>
            <person name="Eugster E."/>
            <person name="Bruggmann R."/>
        </authorList>
    </citation>
    <scope>NUCLEOTIDE SEQUENCE [LARGE SCALE GENOMIC DNA]</scope>
    <source>
        <strain evidence="1 2">FAM18172</strain>
    </source>
</reference>
<organism evidence="1 2">
    <name type="scientific">Lacticaseibacillus paracasei</name>
    <name type="common">Lactobacillus paracasei</name>
    <dbReference type="NCBI Taxonomy" id="1597"/>
    <lineage>
        <taxon>Bacteria</taxon>
        <taxon>Bacillati</taxon>
        <taxon>Bacillota</taxon>
        <taxon>Bacilli</taxon>
        <taxon>Lactobacillales</taxon>
        <taxon>Lactobacillaceae</taxon>
        <taxon>Lacticaseibacillus</taxon>
    </lineage>
</organism>
<protein>
    <submittedName>
        <fullName evidence="1">Uncharacterized protein</fullName>
    </submittedName>
</protein>
<dbReference type="Pfam" id="PF20505">
    <property type="entry name" value="DUF6731"/>
    <property type="match status" value="1"/>
</dbReference>
<gene>
    <name evidence="1" type="ORF">FAM18172_02951</name>
</gene>
<dbReference type="EMBL" id="LKFU01000118">
    <property type="protein sequence ID" value="RND81479.1"/>
    <property type="molecule type" value="Genomic_DNA"/>
</dbReference>